<feature type="transmembrane region" description="Helical" evidence="1">
    <location>
        <begin position="185"/>
        <end position="202"/>
    </location>
</feature>
<keyword evidence="4" id="KW-1185">Reference proteome</keyword>
<dbReference type="RefSeq" id="WP_309312025.1">
    <property type="nucleotide sequence ID" value="NZ_CP133592.1"/>
</dbReference>
<evidence type="ECO:0000256" key="1">
    <source>
        <dbReference type="SAM" id="Phobius"/>
    </source>
</evidence>
<dbReference type="KEGG" id="mseb:RE474_05830"/>
<accession>A0AA51UMC4</accession>
<keyword evidence="1" id="KW-0472">Membrane</keyword>
<dbReference type="Pfam" id="PF26596">
    <property type="entry name" value="PEF-CTERM_ARCH"/>
    <property type="match status" value="1"/>
</dbReference>
<dbReference type="AlphaFoldDB" id="A0AA51UMC4"/>
<evidence type="ECO:0000313" key="4">
    <source>
        <dbReference type="Proteomes" id="UP001182908"/>
    </source>
</evidence>
<name>A0AA51UMC4_9EURY</name>
<evidence type="ECO:0000313" key="3">
    <source>
        <dbReference type="EMBL" id="WMW26229.1"/>
    </source>
</evidence>
<organism evidence="3 4">
    <name type="scientific">Methanolobus sediminis</name>
    <dbReference type="NCBI Taxonomy" id="3072978"/>
    <lineage>
        <taxon>Archaea</taxon>
        <taxon>Methanobacteriati</taxon>
        <taxon>Methanobacteriota</taxon>
        <taxon>Stenosarchaea group</taxon>
        <taxon>Methanomicrobia</taxon>
        <taxon>Methanosarcinales</taxon>
        <taxon>Methanosarcinaceae</taxon>
        <taxon>Methanolobus</taxon>
    </lineage>
</organism>
<gene>
    <name evidence="3" type="ORF">RE474_05830</name>
</gene>
<keyword evidence="1" id="KW-1133">Transmembrane helix</keyword>
<dbReference type="NCBIfam" id="TIGR03024">
    <property type="entry name" value="arch_PEF_CTERM"/>
    <property type="match status" value="1"/>
</dbReference>
<sequence length="207" mass="22613">MKSKQSVTLYIGLALVFLAMFVGNAIAQPIEVVSLEKYTLGTDGVWYDADVATGPEIPVGSIVKWKYVITNNMPVSEPDGILDTYAPGEMVIAWLNDYSNVSIIYEDENCTIPAFINGLPISPKTIPANESVEFFACGIAVFGQYENFADVAVDIYDPGPTLIGSGYDMDYSHYLGVKDNEIPEFPTIVVPIAAIIGLAFIIQRRKN</sequence>
<proteinExistence type="predicted"/>
<reference evidence="3 4" key="1">
    <citation type="submission" date="2023-08" db="EMBL/GenBank/DDBJ databases">
        <title>Methanolobus mangrovi sp. nov. and Methanolobus sediminis sp. nov, two novel methylotrophic methanogens isolated from mangrove sediments in China.</title>
        <authorList>
            <person name="Zhou J."/>
        </authorList>
    </citation>
    <scope>NUCLEOTIDE SEQUENCE [LARGE SCALE GENOMIC DNA]</scope>
    <source>
        <strain evidence="3 4">FTZ6</strain>
    </source>
</reference>
<keyword evidence="1" id="KW-0812">Transmembrane</keyword>
<dbReference type="Proteomes" id="UP001182908">
    <property type="component" value="Chromosome"/>
</dbReference>
<evidence type="ECO:0000259" key="2">
    <source>
        <dbReference type="Pfam" id="PF26596"/>
    </source>
</evidence>
<protein>
    <submittedName>
        <fullName evidence="3">PEF-CTERM sorting domain-containing protein</fullName>
    </submittedName>
</protein>
<dbReference type="EMBL" id="CP133592">
    <property type="protein sequence ID" value="WMW26229.1"/>
    <property type="molecule type" value="Genomic_DNA"/>
</dbReference>
<dbReference type="GeneID" id="84232217"/>
<dbReference type="InterPro" id="IPR017474">
    <property type="entry name" value="PEF_CTERM_C"/>
</dbReference>
<feature type="domain" description="PEF-CTERM protein sorting" evidence="2">
    <location>
        <begin position="182"/>
        <end position="206"/>
    </location>
</feature>